<name>A0A3B1E2D0_9ZZZZ</name>
<gene>
    <name evidence="1" type="ORF">MNB_ARC-1_1137</name>
</gene>
<sequence length="242" mass="28761">MLLEAYQLETAKYKKCDNGYYELSDTMNGSYYIFDDVVKYINTTINAKDEYDYLFVVNRNQSNEDGKLYEYVIKYSNLHFTNLDTTKGHLKIESEFFDKDIKRLNYVFEIIKTFYSSDQTDINILLISDLDDDELKNVLGFSDYKRPSSFDIKKMCVVLPVYEDMIVKVRNYVIPIFIAIFLLYSIDIGHKQYIGEKSSLVEQTIQNEKKKLDKETKDYKRLQKKLNSFSEFTKKDVYYDDL</sequence>
<evidence type="ECO:0000313" key="1">
    <source>
        <dbReference type="EMBL" id="VAY88228.1"/>
    </source>
</evidence>
<accession>A0A3B1E2D0</accession>
<dbReference type="EMBL" id="UOYO01000048">
    <property type="protein sequence ID" value="VAY88228.1"/>
    <property type="molecule type" value="Genomic_DNA"/>
</dbReference>
<protein>
    <submittedName>
        <fullName evidence="1">Uncharacterized protein</fullName>
    </submittedName>
</protein>
<reference evidence="1" key="1">
    <citation type="submission" date="2018-10" db="EMBL/GenBank/DDBJ databases">
        <authorList>
            <person name="Aoki K."/>
        </authorList>
    </citation>
    <scope>NUCLEOTIDE SEQUENCE</scope>
</reference>
<proteinExistence type="predicted"/>
<organism evidence="1">
    <name type="scientific">hydrothermal vent metagenome</name>
    <dbReference type="NCBI Taxonomy" id="652676"/>
    <lineage>
        <taxon>unclassified sequences</taxon>
        <taxon>metagenomes</taxon>
        <taxon>ecological metagenomes</taxon>
    </lineage>
</organism>
<dbReference type="AlphaFoldDB" id="A0A3B1E2D0"/>